<feature type="repeat" description="ARM" evidence="6">
    <location>
        <begin position="130"/>
        <end position="172"/>
    </location>
</feature>
<feature type="region of interest" description="Disordered" evidence="7">
    <location>
        <begin position="1"/>
        <end position="81"/>
    </location>
</feature>
<evidence type="ECO:0000313" key="9">
    <source>
        <dbReference type="EMBL" id="PRT54309.1"/>
    </source>
</evidence>
<dbReference type="Pfam" id="PF00514">
    <property type="entry name" value="Arm"/>
    <property type="match status" value="7"/>
</dbReference>
<feature type="repeat" description="ARM" evidence="6">
    <location>
        <begin position="341"/>
        <end position="372"/>
    </location>
</feature>
<dbReference type="SMART" id="SM00185">
    <property type="entry name" value="ARM"/>
    <property type="match status" value="8"/>
</dbReference>
<dbReference type="Pfam" id="PF16186">
    <property type="entry name" value="Arm_3"/>
    <property type="match status" value="1"/>
</dbReference>
<keyword evidence="10" id="KW-1185">Reference proteome</keyword>
<reference evidence="9 10" key="1">
    <citation type="submission" date="2017-04" db="EMBL/GenBank/DDBJ databases">
        <title>Genome sequencing of [Candida] sorbophila.</title>
        <authorList>
            <person name="Ahn J.O."/>
        </authorList>
    </citation>
    <scope>NUCLEOTIDE SEQUENCE [LARGE SCALE GENOMIC DNA]</scope>
    <source>
        <strain evidence="9 10">DS02</strain>
    </source>
</reference>
<dbReference type="PROSITE" id="PS50176">
    <property type="entry name" value="ARM_REPEAT"/>
    <property type="match status" value="3"/>
</dbReference>
<sequence length="543" mass="59271">MDASGVSKYVPEHRRTNYKNRGQFRADELRRRREEAQVEIRKMKRDENLAKRRNATHLAAASSGDGDDSDSDDDDDNVSPVESQLMGELPAMLQNVFGPSLEQQLDATVKFRKLLSIDKNPPIQKVIESGVVPRFVEFLKSSNPTMQFEAAWVLTNISSGNAQQTSAVVEAGAVPLLVSLVANADTDVKEQAVWCLGNIAGESPACRDLVLNAGILPPLLELLEKSKKLGLLRNATWTVSNFCRGKSPQPNWDQIQIVLPTLARLIYSNDDEIMIDACWGISYLSDGTNNKIQAVIDNGIPRRLVELLGHSNPSLQTPALRSIGNIVTGDDIQTQTIINAGALPKLLQLLSSTKEPLRREACWTLSNITAGNVAQIQAVIDNNLIPPLINLMSTAEFKTRREACWAISNATSGAANRPDIMRYLVSQGCIKPLCDLLQSVDNRVVQVALDGLDNILRVGEAEKDQSNSGVNEYAIYIEEAGGLDAINDAQQNANDQIYSRAYTIITKYFSDDGTGEGTGIEPQTAGDTFGFGGAPQSNQGFNF</sequence>
<organism evidence="9 10">
    <name type="scientific">Wickerhamiella sorbophila</name>
    <dbReference type="NCBI Taxonomy" id="45607"/>
    <lineage>
        <taxon>Eukaryota</taxon>
        <taxon>Fungi</taxon>
        <taxon>Dikarya</taxon>
        <taxon>Ascomycota</taxon>
        <taxon>Saccharomycotina</taxon>
        <taxon>Dipodascomycetes</taxon>
        <taxon>Dipodascales</taxon>
        <taxon>Trichomonascaceae</taxon>
        <taxon>Wickerhamiella</taxon>
    </lineage>
</organism>
<dbReference type="PANTHER" id="PTHR23316">
    <property type="entry name" value="IMPORTIN ALPHA"/>
    <property type="match status" value="1"/>
</dbReference>
<evidence type="ECO:0000313" key="10">
    <source>
        <dbReference type="Proteomes" id="UP000238350"/>
    </source>
</evidence>
<dbReference type="AlphaFoldDB" id="A0A2T0FH94"/>
<keyword evidence="4 5" id="KW-0653">Protein transport</keyword>
<dbReference type="PIRSF" id="PIRSF005673">
    <property type="entry name" value="Importin_alpha"/>
    <property type="match status" value="1"/>
</dbReference>
<dbReference type="GO" id="GO:0005634">
    <property type="term" value="C:nucleus"/>
    <property type="evidence" value="ECO:0007669"/>
    <property type="project" value="UniProtKB-ARBA"/>
</dbReference>
<dbReference type="GO" id="GO:0005737">
    <property type="term" value="C:cytoplasm"/>
    <property type="evidence" value="ECO:0007669"/>
    <property type="project" value="InterPro"/>
</dbReference>
<dbReference type="GeneID" id="36515677"/>
<comment type="caution">
    <text evidence="9">The sequence shown here is derived from an EMBL/GenBank/DDBJ whole genome shotgun (WGS) entry which is preliminary data.</text>
</comment>
<evidence type="ECO:0000256" key="1">
    <source>
        <dbReference type="ARBA" id="ARBA00010394"/>
    </source>
</evidence>
<protein>
    <recommendedName>
        <fullName evidence="5">Importin subunit alpha</fullName>
    </recommendedName>
</protein>
<dbReference type="InterPro" id="IPR036975">
    <property type="entry name" value="Importin-a_IBB_sf"/>
</dbReference>
<dbReference type="GO" id="GO:0061608">
    <property type="term" value="F:nuclear import signal receptor activity"/>
    <property type="evidence" value="ECO:0007669"/>
    <property type="project" value="InterPro"/>
</dbReference>
<evidence type="ECO:0000256" key="7">
    <source>
        <dbReference type="SAM" id="MobiDB-lite"/>
    </source>
</evidence>
<evidence type="ECO:0000256" key="6">
    <source>
        <dbReference type="PROSITE-ProRule" id="PRU00259"/>
    </source>
</evidence>
<dbReference type="InterPro" id="IPR032413">
    <property type="entry name" value="Arm_3"/>
</dbReference>
<evidence type="ECO:0000256" key="5">
    <source>
        <dbReference type="PIRNR" id="PIRNR005673"/>
    </source>
</evidence>
<dbReference type="Gene3D" id="1.25.10.10">
    <property type="entry name" value="Leucine-rich Repeat Variant"/>
    <property type="match status" value="1"/>
</dbReference>
<feature type="compositionally biased region" description="Basic and acidic residues" evidence="7">
    <location>
        <begin position="24"/>
        <end position="50"/>
    </location>
</feature>
<dbReference type="RefSeq" id="XP_024664254.1">
    <property type="nucleotide sequence ID" value="XM_024808486.1"/>
</dbReference>
<dbReference type="STRING" id="45607.A0A2T0FH94"/>
<evidence type="ECO:0000259" key="8">
    <source>
        <dbReference type="PROSITE" id="PS51214"/>
    </source>
</evidence>
<feature type="compositionally biased region" description="Acidic residues" evidence="7">
    <location>
        <begin position="65"/>
        <end position="77"/>
    </location>
</feature>
<feature type="domain" description="IBB" evidence="8">
    <location>
        <begin position="1"/>
        <end position="62"/>
    </location>
</feature>
<evidence type="ECO:0000256" key="4">
    <source>
        <dbReference type="ARBA" id="ARBA00022927"/>
    </source>
</evidence>
<dbReference type="Proteomes" id="UP000238350">
    <property type="component" value="Unassembled WGS sequence"/>
</dbReference>
<evidence type="ECO:0000256" key="2">
    <source>
        <dbReference type="ARBA" id="ARBA00022448"/>
    </source>
</evidence>
<comment type="similarity">
    <text evidence="1 5">Belongs to the importin alpha family.</text>
</comment>
<gene>
    <name evidence="9" type="ORF">B9G98_01929</name>
</gene>
<dbReference type="InterPro" id="IPR002652">
    <property type="entry name" value="Importin-a_IBB"/>
</dbReference>
<dbReference type="InterPro" id="IPR024931">
    <property type="entry name" value="Importin_alpha"/>
</dbReference>
<accession>A0A2T0FH94</accession>
<feature type="repeat" description="ARM" evidence="6">
    <location>
        <begin position="172"/>
        <end position="214"/>
    </location>
</feature>
<keyword evidence="3" id="KW-0677">Repeat</keyword>
<proteinExistence type="inferred from homology"/>
<dbReference type="FunFam" id="1.25.10.10:FF:000021">
    <property type="entry name" value="Importin subunit alpha"/>
    <property type="match status" value="1"/>
</dbReference>
<evidence type="ECO:0000256" key="3">
    <source>
        <dbReference type="ARBA" id="ARBA00022737"/>
    </source>
</evidence>
<dbReference type="OrthoDB" id="29145at2759"/>
<dbReference type="GO" id="GO:0006606">
    <property type="term" value="P:protein import into nucleus"/>
    <property type="evidence" value="ECO:0007669"/>
    <property type="project" value="InterPro"/>
</dbReference>
<dbReference type="EMBL" id="NDIQ01000021">
    <property type="protein sequence ID" value="PRT54309.1"/>
    <property type="molecule type" value="Genomic_DNA"/>
</dbReference>
<dbReference type="PROSITE" id="PS51214">
    <property type="entry name" value="IBB"/>
    <property type="match status" value="1"/>
</dbReference>
<dbReference type="InterPro" id="IPR000225">
    <property type="entry name" value="Armadillo"/>
</dbReference>
<dbReference type="InterPro" id="IPR016024">
    <property type="entry name" value="ARM-type_fold"/>
</dbReference>
<dbReference type="Gene3D" id="1.20.5.690">
    <property type="entry name" value="Importin-alpha, importin-beta-binding domain"/>
    <property type="match status" value="1"/>
</dbReference>
<dbReference type="Pfam" id="PF01749">
    <property type="entry name" value="IBB"/>
    <property type="match status" value="1"/>
</dbReference>
<dbReference type="InterPro" id="IPR011989">
    <property type="entry name" value="ARM-like"/>
</dbReference>
<name>A0A2T0FH94_9ASCO</name>
<dbReference type="SUPFAM" id="SSF48371">
    <property type="entry name" value="ARM repeat"/>
    <property type="match status" value="1"/>
</dbReference>
<dbReference type="FunFam" id="1.20.5.690:FF:000003">
    <property type="entry name" value="Importin subunit alpha"/>
    <property type="match status" value="1"/>
</dbReference>
<keyword evidence="2 5" id="KW-0813">Transport</keyword>